<dbReference type="Proteomes" id="UP000317422">
    <property type="component" value="Unassembled WGS sequence"/>
</dbReference>
<dbReference type="SUPFAM" id="SSF53901">
    <property type="entry name" value="Thiolase-like"/>
    <property type="match status" value="1"/>
</dbReference>
<dbReference type="Pfam" id="PF08545">
    <property type="entry name" value="ACP_syn_III"/>
    <property type="match status" value="1"/>
</dbReference>
<evidence type="ECO:0000256" key="1">
    <source>
        <dbReference type="ARBA" id="ARBA00022679"/>
    </source>
</evidence>
<feature type="domain" description="Beta-ketoacyl-[acyl-carrier-protein] synthase III N-terminal" evidence="5">
    <location>
        <begin position="128"/>
        <end position="205"/>
    </location>
</feature>
<evidence type="ECO:0000256" key="2">
    <source>
        <dbReference type="ARBA" id="ARBA00023315"/>
    </source>
</evidence>
<dbReference type="GO" id="GO:0044550">
    <property type="term" value="P:secondary metabolite biosynthetic process"/>
    <property type="evidence" value="ECO:0007669"/>
    <property type="project" value="TreeGrafter"/>
</dbReference>
<dbReference type="EMBL" id="VFQC01000001">
    <property type="protein sequence ID" value="TQN33465.1"/>
    <property type="molecule type" value="Genomic_DNA"/>
</dbReference>
<dbReference type="Gene3D" id="3.40.47.10">
    <property type="match status" value="1"/>
</dbReference>
<dbReference type="GO" id="GO:0004315">
    <property type="term" value="F:3-oxoacyl-[acyl-carrier-protein] synthase activity"/>
    <property type="evidence" value="ECO:0007669"/>
    <property type="project" value="InterPro"/>
</dbReference>
<evidence type="ECO:0000313" key="6">
    <source>
        <dbReference type="EMBL" id="TQN33465.1"/>
    </source>
</evidence>
<keyword evidence="1" id="KW-0808">Transferase</keyword>
<dbReference type="Pfam" id="PF08541">
    <property type="entry name" value="ACP_syn_III_C"/>
    <property type="match status" value="1"/>
</dbReference>
<dbReference type="AlphaFoldDB" id="A0A543NNR7"/>
<dbReference type="PANTHER" id="PTHR34069:SF2">
    <property type="entry name" value="BETA-KETOACYL-[ACYL-CARRIER-PROTEIN] SYNTHASE III"/>
    <property type="match status" value="1"/>
</dbReference>
<feature type="domain" description="Beta-ketoacyl-[acyl-carrier-protein] synthase III C-terminal" evidence="4">
    <location>
        <begin position="254"/>
        <end position="341"/>
    </location>
</feature>
<dbReference type="InterPro" id="IPR013747">
    <property type="entry name" value="ACP_syn_III_C"/>
</dbReference>
<dbReference type="RefSeq" id="WP_170181611.1">
    <property type="nucleotide sequence ID" value="NZ_VFQC01000001.1"/>
</dbReference>
<evidence type="ECO:0000256" key="3">
    <source>
        <dbReference type="SAM" id="MobiDB-lite"/>
    </source>
</evidence>
<organism evidence="6 7">
    <name type="scientific">Haloactinospora alba</name>
    <dbReference type="NCBI Taxonomy" id="405555"/>
    <lineage>
        <taxon>Bacteria</taxon>
        <taxon>Bacillati</taxon>
        <taxon>Actinomycetota</taxon>
        <taxon>Actinomycetes</taxon>
        <taxon>Streptosporangiales</taxon>
        <taxon>Nocardiopsidaceae</taxon>
        <taxon>Haloactinospora</taxon>
    </lineage>
</organism>
<dbReference type="CDD" id="cd00830">
    <property type="entry name" value="KAS_III"/>
    <property type="match status" value="1"/>
</dbReference>
<protein>
    <submittedName>
        <fullName evidence="6">3-oxoacyl-[acyl-carrier-protein] synthase-3</fullName>
    </submittedName>
</protein>
<gene>
    <name evidence="6" type="ORF">FHX37_3485</name>
</gene>
<dbReference type="NCBIfam" id="NF006829">
    <property type="entry name" value="PRK09352.1"/>
    <property type="match status" value="1"/>
</dbReference>
<feature type="region of interest" description="Disordered" evidence="3">
    <location>
        <begin position="1"/>
        <end position="20"/>
    </location>
</feature>
<proteinExistence type="predicted"/>
<keyword evidence="2" id="KW-0012">Acyltransferase</keyword>
<comment type="caution">
    <text evidence="6">The sequence shown here is derived from an EMBL/GenBank/DDBJ whole genome shotgun (WGS) entry which is preliminary data.</text>
</comment>
<name>A0A543NNR7_9ACTN</name>
<evidence type="ECO:0000259" key="4">
    <source>
        <dbReference type="Pfam" id="PF08541"/>
    </source>
</evidence>
<evidence type="ECO:0000313" key="7">
    <source>
        <dbReference type="Proteomes" id="UP000317422"/>
    </source>
</evidence>
<dbReference type="InterPro" id="IPR016039">
    <property type="entry name" value="Thiolase-like"/>
</dbReference>
<dbReference type="InterPro" id="IPR013751">
    <property type="entry name" value="ACP_syn_III_N"/>
</dbReference>
<sequence length="343" mass="35415">MRERTPDTGPGRAPTIRRPAAGHPCAITALGSYRPSRVVHNAELAPRLGVAPDWIEQRTGIASRHQADTSESLVGMGTSAAREALGNRGIGAAEIDCLILATMTNTRQIPALAPAIARELGADRAGAYDINAACAGFGMGLTSAVGHIASGSATNVLVVAVERMVDVIDPTDRNTASIFADGAGAAVVSAAAEPGFGPVAWGSDGTAEELFVLSPDPTRRFDGHTPSHVRMDGPALARWFGSRMVPIARQALSLADLTWSDISAFVPHQANGRLTNRFVGELDLPDHVTVARSIAADGNTSAASIPLALEDLVSSGRAGSGELALLLGFGVGITWAAQVARLP</sequence>
<dbReference type="GO" id="GO:0006633">
    <property type="term" value="P:fatty acid biosynthetic process"/>
    <property type="evidence" value="ECO:0007669"/>
    <property type="project" value="InterPro"/>
</dbReference>
<dbReference type="PANTHER" id="PTHR34069">
    <property type="entry name" value="3-OXOACYL-[ACYL-CARRIER-PROTEIN] SYNTHASE 3"/>
    <property type="match status" value="1"/>
</dbReference>
<keyword evidence="7" id="KW-1185">Reference proteome</keyword>
<evidence type="ECO:0000259" key="5">
    <source>
        <dbReference type="Pfam" id="PF08545"/>
    </source>
</evidence>
<accession>A0A543NNR7</accession>
<reference evidence="6 7" key="1">
    <citation type="submission" date="2019-06" db="EMBL/GenBank/DDBJ databases">
        <title>Sequencing the genomes of 1000 actinobacteria strains.</title>
        <authorList>
            <person name="Klenk H.-P."/>
        </authorList>
    </citation>
    <scope>NUCLEOTIDE SEQUENCE [LARGE SCALE GENOMIC DNA]</scope>
    <source>
        <strain evidence="6 7">DSM 45015</strain>
    </source>
</reference>